<dbReference type="EMBL" id="CP022189">
    <property type="protein sequence ID" value="AWI84485.1"/>
    <property type="molecule type" value="Genomic_DNA"/>
</dbReference>
<name>A0A2U8HI90_9RHOB</name>
<gene>
    <name evidence="2" type="ORF">CEW88_12810</name>
</gene>
<dbReference type="PANTHER" id="PTHR35585">
    <property type="entry name" value="HHE DOMAIN PROTEIN (AFU_ORTHOLOGUE AFUA_4G00730)"/>
    <property type="match status" value="1"/>
</dbReference>
<evidence type="ECO:0000313" key="3">
    <source>
        <dbReference type="Proteomes" id="UP000244915"/>
    </source>
</evidence>
<dbReference type="InterPro" id="IPR012312">
    <property type="entry name" value="Hemerythrin-like"/>
</dbReference>
<dbReference type="RefSeq" id="WP_108967348.1">
    <property type="nucleotide sequence ID" value="NZ_CP022189.1"/>
</dbReference>
<feature type="domain" description="Hemerythrin-like" evidence="1">
    <location>
        <begin position="4"/>
        <end position="120"/>
    </location>
</feature>
<dbReference type="OrthoDB" id="5523420at2"/>
<accession>A0A2U8HI90</accession>
<proteinExistence type="predicted"/>
<dbReference type="PANTHER" id="PTHR35585:SF1">
    <property type="entry name" value="HHE DOMAIN PROTEIN (AFU_ORTHOLOGUE AFUA_4G00730)"/>
    <property type="match status" value="1"/>
</dbReference>
<sequence>MTSIYDAIKKDHETHRALLERIDETTGDSPERRKAWNTFYRDIKSHSAAEEEEFYSELMQHTWGQDAARHSVHEHAEMDEILEELNEMDMSSPGWLTRFRTLKHDYEHHMDEEEEDVFARARKVVGEEDNDAYGQRFLDRKKKELGLIEEKKEDHLED</sequence>
<dbReference type="Proteomes" id="UP000244915">
    <property type="component" value="Chromosome 1"/>
</dbReference>
<evidence type="ECO:0000313" key="2">
    <source>
        <dbReference type="EMBL" id="AWI84485.1"/>
    </source>
</evidence>
<evidence type="ECO:0000259" key="1">
    <source>
        <dbReference type="Pfam" id="PF01814"/>
    </source>
</evidence>
<dbReference type="Gene3D" id="1.20.120.520">
    <property type="entry name" value="nmb1532 protein domain like"/>
    <property type="match status" value="1"/>
</dbReference>
<reference evidence="2 3" key="1">
    <citation type="submission" date="2017-06" db="EMBL/GenBank/DDBJ databases">
        <title>Yangia sp. YSBP01 complete genome sequence.</title>
        <authorList>
            <person name="Woo J.-H."/>
            <person name="Kim H.-S."/>
        </authorList>
    </citation>
    <scope>NUCLEOTIDE SEQUENCE [LARGE SCALE GENOMIC DNA]</scope>
    <source>
        <strain evidence="2 3">YSBP01</strain>
    </source>
</reference>
<protein>
    <submittedName>
        <fullName evidence="2">Hemerythrin</fullName>
    </submittedName>
</protein>
<dbReference type="Pfam" id="PF01814">
    <property type="entry name" value="Hemerythrin"/>
    <property type="match status" value="1"/>
</dbReference>
<dbReference type="KEGG" id="ypac:CEW88_12810"/>
<organism evidence="2 3">
    <name type="scientific">Alloyangia pacifica</name>
    <dbReference type="NCBI Taxonomy" id="311180"/>
    <lineage>
        <taxon>Bacteria</taxon>
        <taxon>Pseudomonadati</taxon>
        <taxon>Pseudomonadota</taxon>
        <taxon>Alphaproteobacteria</taxon>
        <taxon>Rhodobacterales</taxon>
        <taxon>Roseobacteraceae</taxon>
        <taxon>Alloyangia</taxon>
    </lineage>
</organism>
<dbReference type="AlphaFoldDB" id="A0A2U8HI90"/>